<sequence length="447" mass="46419">MTNGAYGPATAVGAPHGPAALSGLRPSEVRDVRLLDGTLADLVLVDGRISSVRRTEDRTTRSATAPDAVVLDATGWRYVPAASEPHAHLDKALTWARTDPDAGNDLPTAITQWRALVPGIDRADLLDRARAAVGTYVANGITSIRTHVDALLDGDPLRGVDALVALREELAGVIDLQVCLLAGQDTATDVIREGIARGVDVVGGCPHLADDPSYQTRRALDLAEQHGLPVDLHTDEQTDPRSIDLLDLAEQVVARGMQQLVTASHCVRLGSLTSARLAPVLDAVAAAGIGIVTLPITNLYLQGWDVDGVVPRGLPNLRAILDAGIPLAAGADNLRDPFNPVGRADPFETTSLLVTAGHLTVGESLAAVTTGARTVLGLPQVGAEAGCAADFLLVPDVPVADVLAGAEAARVVLHGGRVVADTRVSRSLDLTAGSTATRSLTPSLPTR</sequence>
<protein>
    <submittedName>
        <fullName evidence="2">Amidohydrolase family protein</fullName>
    </submittedName>
</protein>
<dbReference type="SUPFAM" id="SSF51556">
    <property type="entry name" value="Metallo-dependent hydrolases"/>
    <property type="match status" value="1"/>
</dbReference>
<evidence type="ECO:0000313" key="3">
    <source>
        <dbReference type="Proteomes" id="UP001168620"/>
    </source>
</evidence>
<dbReference type="Pfam" id="PF07969">
    <property type="entry name" value="Amidohydro_3"/>
    <property type="match status" value="1"/>
</dbReference>
<dbReference type="InterPro" id="IPR011059">
    <property type="entry name" value="Metal-dep_hydrolase_composite"/>
</dbReference>
<dbReference type="Gene3D" id="2.30.40.10">
    <property type="entry name" value="Urease, subunit C, domain 1"/>
    <property type="match status" value="1"/>
</dbReference>
<name>A0ABT8FKI0_9ACTN</name>
<evidence type="ECO:0000313" key="2">
    <source>
        <dbReference type="EMBL" id="MDN4175010.1"/>
    </source>
</evidence>
<dbReference type="Proteomes" id="UP001168620">
    <property type="component" value="Unassembled WGS sequence"/>
</dbReference>
<dbReference type="EMBL" id="JAUHJQ010000009">
    <property type="protein sequence ID" value="MDN4175010.1"/>
    <property type="molecule type" value="Genomic_DNA"/>
</dbReference>
<keyword evidence="3" id="KW-1185">Reference proteome</keyword>
<evidence type="ECO:0000259" key="1">
    <source>
        <dbReference type="Pfam" id="PF07969"/>
    </source>
</evidence>
<feature type="domain" description="Amidohydrolase 3" evidence="1">
    <location>
        <begin position="121"/>
        <end position="419"/>
    </location>
</feature>
<dbReference type="PANTHER" id="PTHR32027:SF9">
    <property type="entry name" value="BLL3847 PROTEIN"/>
    <property type="match status" value="1"/>
</dbReference>
<reference evidence="2" key="1">
    <citation type="submission" date="2023-06" db="EMBL/GenBank/DDBJ databases">
        <title>Draft genome sequence of Nocardioides sp. SOB77.</title>
        <authorList>
            <person name="Zhang G."/>
        </authorList>
    </citation>
    <scope>NUCLEOTIDE SEQUENCE</scope>
    <source>
        <strain evidence="2">SOB77</strain>
    </source>
</reference>
<accession>A0ABT8FKI0</accession>
<organism evidence="2 3">
    <name type="scientific">Nocardioides oceani</name>
    <dbReference type="NCBI Taxonomy" id="3058369"/>
    <lineage>
        <taxon>Bacteria</taxon>
        <taxon>Bacillati</taxon>
        <taxon>Actinomycetota</taxon>
        <taxon>Actinomycetes</taxon>
        <taxon>Propionibacteriales</taxon>
        <taxon>Nocardioidaceae</taxon>
        <taxon>Nocardioides</taxon>
    </lineage>
</organism>
<proteinExistence type="predicted"/>
<comment type="caution">
    <text evidence="2">The sequence shown here is derived from an EMBL/GenBank/DDBJ whole genome shotgun (WGS) entry which is preliminary data.</text>
</comment>
<dbReference type="InterPro" id="IPR013108">
    <property type="entry name" value="Amidohydro_3"/>
</dbReference>
<dbReference type="Gene3D" id="3.20.20.140">
    <property type="entry name" value="Metal-dependent hydrolases"/>
    <property type="match status" value="1"/>
</dbReference>
<dbReference type="InterPro" id="IPR052349">
    <property type="entry name" value="Metallo-hydrolase_Enzymes"/>
</dbReference>
<gene>
    <name evidence="2" type="ORF">QWY28_18750</name>
</gene>
<dbReference type="InterPro" id="IPR032466">
    <property type="entry name" value="Metal_Hydrolase"/>
</dbReference>
<dbReference type="PANTHER" id="PTHR32027">
    <property type="entry name" value="CYTOSINE DEAMINASE"/>
    <property type="match status" value="1"/>
</dbReference>
<dbReference type="RefSeq" id="WP_300954116.1">
    <property type="nucleotide sequence ID" value="NZ_JAUHJQ010000009.1"/>
</dbReference>